<evidence type="ECO:0000313" key="1">
    <source>
        <dbReference type="EMBL" id="SHF23250.1"/>
    </source>
</evidence>
<accession>A0A1M4ZYY2</accession>
<sequence>MYKRLENYSIDHEAKIVFHEFNKRILRNIENLSITEVVSNGYLYEVNGKTNRGIAVTYFSNKIEISIFPSSNKYDYKLGDVLLNYLAFYSNGTFSVVNKSKNSPPYDDGMKNDNKGYFIFPKVFESKINI</sequence>
<dbReference type="EMBL" id="FQVO01000011">
    <property type="protein sequence ID" value="SHF23250.1"/>
    <property type="molecule type" value="Genomic_DNA"/>
</dbReference>
<dbReference type="OrthoDB" id="9837037at2"/>
<name>A0A1M4ZYY2_9FLAO</name>
<organism evidence="1 2">
    <name type="scientific">Chryseobacterium takakiae</name>
    <dbReference type="NCBI Taxonomy" id="1302685"/>
    <lineage>
        <taxon>Bacteria</taxon>
        <taxon>Pseudomonadati</taxon>
        <taxon>Bacteroidota</taxon>
        <taxon>Flavobacteriia</taxon>
        <taxon>Flavobacteriales</taxon>
        <taxon>Weeksellaceae</taxon>
        <taxon>Chryseobacterium group</taxon>
        <taxon>Chryseobacterium</taxon>
    </lineage>
</organism>
<dbReference type="STRING" id="1302685.SAMN05444408_11195"/>
<dbReference type="AlphaFoldDB" id="A0A1M4ZYY2"/>
<keyword evidence="2" id="KW-1185">Reference proteome</keyword>
<reference evidence="2" key="1">
    <citation type="submission" date="2016-11" db="EMBL/GenBank/DDBJ databases">
        <authorList>
            <person name="Varghese N."/>
            <person name="Submissions S."/>
        </authorList>
    </citation>
    <scope>NUCLEOTIDE SEQUENCE [LARGE SCALE GENOMIC DNA]</scope>
    <source>
        <strain evidence="2">DSM 26898</strain>
    </source>
</reference>
<proteinExistence type="predicted"/>
<dbReference type="Proteomes" id="UP000184236">
    <property type="component" value="Unassembled WGS sequence"/>
</dbReference>
<protein>
    <submittedName>
        <fullName evidence="1">Uncharacterized protein</fullName>
    </submittedName>
</protein>
<dbReference type="RefSeq" id="WP_072885503.1">
    <property type="nucleotide sequence ID" value="NZ_FQVO01000011.1"/>
</dbReference>
<evidence type="ECO:0000313" key="2">
    <source>
        <dbReference type="Proteomes" id="UP000184236"/>
    </source>
</evidence>
<gene>
    <name evidence="1" type="ORF">SAMN05444408_11195</name>
</gene>